<proteinExistence type="predicted"/>
<feature type="compositionally biased region" description="Low complexity" evidence="1">
    <location>
        <begin position="63"/>
        <end position="79"/>
    </location>
</feature>
<evidence type="ECO:0000256" key="1">
    <source>
        <dbReference type="SAM" id="MobiDB-lite"/>
    </source>
</evidence>
<dbReference type="EMBL" id="SWKU01000002">
    <property type="protein sequence ID" value="KAF3009899.1"/>
    <property type="molecule type" value="Genomic_DNA"/>
</dbReference>
<feature type="region of interest" description="Disordered" evidence="1">
    <location>
        <begin position="56"/>
        <end position="79"/>
    </location>
</feature>
<keyword evidence="3" id="KW-1185">Reference proteome</keyword>
<dbReference type="Proteomes" id="UP000801428">
    <property type="component" value="Unassembled WGS sequence"/>
</dbReference>
<sequence>MAQVSEAASVYTTSPSIHAMADPTALPTVSFKEDTSTTATSLMSLNDLVHNTWKDYIKPRSEPTTTTSAPTKTTTSTDDGAITTKKLIGNFKSTKIGLTAQMPVMADGSVRGQQCAVM</sequence>
<protein>
    <submittedName>
        <fullName evidence="2">Uncharacterized protein</fullName>
    </submittedName>
</protein>
<accession>A0A9P4TNZ3</accession>
<evidence type="ECO:0000313" key="3">
    <source>
        <dbReference type="Proteomes" id="UP000801428"/>
    </source>
</evidence>
<reference evidence="2" key="1">
    <citation type="submission" date="2019-04" db="EMBL/GenBank/DDBJ databases">
        <title>Sequencing of skin fungus with MAO and IRED activity.</title>
        <authorList>
            <person name="Marsaioli A.J."/>
            <person name="Bonatto J.M.C."/>
            <person name="Reis Junior O."/>
        </authorList>
    </citation>
    <scope>NUCLEOTIDE SEQUENCE</scope>
    <source>
        <strain evidence="2">30M1</strain>
    </source>
</reference>
<evidence type="ECO:0000313" key="2">
    <source>
        <dbReference type="EMBL" id="KAF3009899.1"/>
    </source>
</evidence>
<dbReference type="AlphaFoldDB" id="A0A9P4TNZ3"/>
<gene>
    <name evidence="2" type="ORF">E8E13_010864</name>
</gene>
<comment type="caution">
    <text evidence="2">The sequence shown here is derived from an EMBL/GenBank/DDBJ whole genome shotgun (WGS) entry which is preliminary data.</text>
</comment>
<name>A0A9P4TNZ3_CURKU</name>
<organism evidence="2 3">
    <name type="scientific">Curvularia kusanoi</name>
    <name type="common">Cochliobolus kusanoi</name>
    <dbReference type="NCBI Taxonomy" id="90978"/>
    <lineage>
        <taxon>Eukaryota</taxon>
        <taxon>Fungi</taxon>
        <taxon>Dikarya</taxon>
        <taxon>Ascomycota</taxon>
        <taxon>Pezizomycotina</taxon>
        <taxon>Dothideomycetes</taxon>
        <taxon>Pleosporomycetidae</taxon>
        <taxon>Pleosporales</taxon>
        <taxon>Pleosporineae</taxon>
        <taxon>Pleosporaceae</taxon>
        <taxon>Curvularia</taxon>
    </lineage>
</organism>